<feature type="domain" description="Flagellar hook-length control protein-like C-terminal" evidence="2">
    <location>
        <begin position="563"/>
        <end position="638"/>
    </location>
</feature>
<dbReference type="EMBL" id="BSYI01000022">
    <property type="protein sequence ID" value="GMG83636.1"/>
    <property type="molecule type" value="Genomic_DNA"/>
</dbReference>
<feature type="region of interest" description="Disordered" evidence="1">
    <location>
        <begin position="76"/>
        <end position="99"/>
    </location>
</feature>
<feature type="compositionally biased region" description="Pro residues" evidence="1">
    <location>
        <begin position="86"/>
        <end position="95"/>
    </location>
</feature>
<dbReference type="Pfam" id="PF02120">
    <property type="entry name" value="Flg_hook"/>
    <property type="match status" value="1"/>
</dbReference>
<dbReference type="CDD" id="cd17470">
    <property type="entry name" value="T3SS_Flik_C"/>
    <property type="match status" value="1"/>
</dbReference>
<feature type="region of interest" description="Disordered" evidence="1">
    <location>
        <begin position="379"/>
        <end position="518"/>
    </location>
</feature>
<organism evidence="3 4">
    <name type="scientific">Paralimibaculum aggregatum</name>
    <dbReference type="NCBI Taxonomy" id="3036245"/>
    <lineage>
        <taxon>Bacteria</taxon>
        <taxon>Pseudomonadati</taxon>
        <taxon>Pseudomonadota</taxon>
        <taxon>Alphaproteobacteria</taxon>
        <taxon>Rhodobacterales</taxon>
        <taxon>Paracoccaceae</taxon>
        <taxon>Paralimibaculum</taxon>
    </lineage>
</organism>
<keyword evidence="4" id="KW-1185">Reference proteome</keyword>
<evidence type="ECO:0000256" key="1">
    <source>
        <dbReference type="SAM" id="MobiDB-lite"/>
    </source>
</evidence>
<proteinExistence type="predicted"/>
<evidence type="ECO:0000313" key="4">
    <source>
        <dbReference type="Proteomes" id="UP001239909"/>
    </source>
</evidence>
<evidence type="ECO:0000313" key="3">
    <source>
        <dbReference type="EMBL" id="GMG83636.1"/>
    </source>
</evidence>
<gene>
    <name evidence="3" type="ORF">LNKW23_28490</name>
</gene>
<feature type="compositionally biased region" description="Low complexity" evidence="1">
    <location>
        <begin position="331"/>
        <end position="340"/>
    </location>
</feature>
<comment type="caution">
    <text evidence="3">The sequence shown here is derived from an EMBL/GenBank/DDBJ whole genome shotgun (WGS) entry which is preliminary data.</text>
</comment>
<feature type="region of interest" description="Disordered" evidence="1">
    <location>
        <begin position="253"/>
        <end position="279"/>
    </location>
</feature>
<evidence type="ECO:0000259" key="2">
    <source>
        <dbReference type="Pfam" id="PF02120"/>
    </source>
</evidence>
<feature type="compositionally biased region" description="Low complexity" evidence="1">
    <location>
        <begin position="429"/>
        <end position="447"/>
    </location>
</feature>
<protein>
    <recommendedName>
        <fullName evidence="2">Flagellar hook-length control protein-like C-terminal domain-containing protein</fullName>
    </recommendedName>
</protein>
<feature type="compositionally biased region" description="Low complexity" evidence="1">
    <location>
        <begin position="493"/>
        <end position="505"/>
    </location>
</feature>
<feature type="region of interest" description="Disordered" evidence="1">
    <location>
        <begin position="636"/>
        <end position="678"/>
    </location>
</feature>
<feature type="region of interest" description="Disordered" evidence="1">
    <location>
        <begin position="305"/>
        <end position="340"/>
    </location>
</feature>
<reference evidence="3 4" key="1">
    <citation type="submission" date="2023-04" db="EMBL/GenBank/DDBJ databases">
        <title>Marinoamorphus aggregata gen. nov., sp. Nov., isolate from tissue of brittle star Ophioplocus japonicus.</title>
        <authorList>
            <person name="Kawano K."/>
            <person name="Sawayama S."/>
            <person name="Nakagawa S."/>
        </authorList>
    </citation>
    <scope>NUCLEOTIDE SEQUENCE [LARGE SCALE GENOMIC DNA]</scope>
    <source>
        <strain evidence="3 4">NKW23</strain>
    </source>
</reference>
<dbReference type="Proteomes" id="UP001239909">
    <property type="component" value="Unassembled WGS sequence"/>
</dbReference>
<dbReference type="InterPro" id="IPR021136">
    <property type="entry name" value="Flagellar_hook_control-like_C"/>
</dbReference>
<name>A0ABQ6LMG8_9RHOB</name>
<dbReference type="InterPro" id="IPR038610">
    <property type="entry name" value="FliK-like_C_sf"/>
</dbReference>
<sequence length="678" mass="65744">MEFSLAAFLGRNQADISPNPGGLAAVEDGAEGAPAGAPLALPGGFPGILAALGGAARGIGPAAAGTATAAFAHPGTTGQITFGPAPGDPAGPGPARPAGADDLAELLDAVSEVLAQIRGAVFGSGDAADRAVPDGAARVEAALDLAESGLLAIGETLEPAPAEFGTETRLEAGFEALRTVLAPLLTVLDALEGSAWQPMPGGGAEPFAAAVARLRDVVIPPAAQPEPAASAATAAAATRPMIPVAAAVPAPLPGPATGPADNAPAKEKPAAMASPGLRGAPDVTRDDAGTVAGKPIVQLAAAQPSIAGPEGQPVKVFPGMSGGTAGHAGNAQAAPVQAPEPALATMPKASGAAMLPEFAAAAAQTGTAAIPDTEAEIRAKPGSANPAPAVPGHAGSSALQISAGPKPPPSASMAPPAREPGTAPEGSGPLPAMRALPAEAAPAVKGAASDRLKGSETAEIGPRAHLAASGRGSPELAAAPAPPAPAMPPAAPAIPSGADAASAPATQSRFTGAPEEPGPLSFGAAQVIGASGGSAAAPLAAAAVSGSAEIARAVAPQIATAIAAQQAPGRVELRLDPPELGRIEVSLEIADQGLRATLLAERQPTAELMRRHGEILLQELQNAGFADIDLRFSGGGRHGGQRLEPQQALPAAGDSETLQPAVAGSQAGGRSDRLDMRL</sequence>
<dbReference type="Gene3D" id="3.30.750.140">
    <property type="match status" value="1"/>
</dbReference>
<dbReference type="RefSeq" id="WP_285672430.1">
    <property type="nucleotide sequence ID" value="NZ_BSYI01000022.1"/>
</dbReference>
<accession>A0ABQ6LMG8</accession>
<feature type="compositionally biased region" description="Pro residues" evidence="1">
    <location>
        <begin position="480"/>
        <end position="492"/>
    </location>
</feature>
<feature type="compositionally biased region" description="Low complexity" evidence="1">
    <location>
        <begin position="411"/>
        <end position="420"/>
    </location>
</feature>